<evidence type="ECO:0000313" key="4">
    <source>
        <dbReference type="Proteomes" id="UP001526430"/>
    </source>
</evidence>
<reference evidence="3 4" key="1">
    <citation type="submission" date="2022-10" db="EMBL/GenBank/DDBJ databases">
        <title>Roseococcus glaciei nov., sp. nov., isolated from glacier.</title>
        <authorList>
            <person name="Liu Q."/>
            <person name="Xin Y.-H."/>
        </authorList>
    </citation>
    <scope>NUCLEOTIDE SEQUENCE [LARGE SCALE GENOMIC DNA]</scope>
    <source>
        <strain evidence="3 4">MDT2-1-1</strain>
    </source>
</reference>
<name>A0ABT3NSR2_9PROT</name>
<feature type="transmembrane region" description="Helical" evidence="2">
    <location>
        <begin position="20"/>
        <end position="42"/>
    </location>
</feature>
<keyword evidence="4" id="KW-1185">Reference proteome</keyword>
<feature type="compositionally biased region" description="Basic and acidic residues" evidence="1">
    <location>
        <begin position="89"/>
        <end position="114"/>
    </location>
</feature>
<evidence type="ECO:0000256" key="1">
    <source>
        <dbReference type="SAM" id="MobiDB-lite"/>
    </source>
</evidence>
<feature type="transmembrane region" description="Helical" evidence="2">
    <location>
        <begin position="54"/>
        <end position="77"/>
    </location>
</feature>
<dbReference type="Proteomes" id="UP001526430">
    <property type="component" value="Unassembled WGS sequence"/>
</dbReference>
<sequence>MTGLQAGLTWLEFEQPLWLALAWPLLLSGIAVALLAFGALVLPPAWRHLFPGGLAFVACFLLAPAVLVAGIAAVALLRDDGETNFPSHEATEAPRQVDHRWRHLDPRRPPREIE</sequence>
<keyword evidence="2" id="KW-0812">Transmembrane</keyword>
<evidence type="ECO:0008006" key="5">
    <source>
        <dbReference type="Google" id="ProtNLM"/>
    </source>
</evidence>
<proteinExistence type="predicted"/>
<evidence type="ECO:0000256" key="2">
    <source>
        <dbReference type="SAM" id="Phobius"/>
    </source>
</evidence>
<dbReference type="EMBL" id="JAPFQI010000002">
    <property type="protein sequence ID" value="MCW8085195.1"/>
    <property type="molecule type" value="Genomic_DNA"/>
</dbReference>
<keyword evidence="2" id="KW-0472">Membrane</keyword>
<dbReference type="RefSeq" id="WP_301589047.1">
    <property type="nucleotide sequence ID" value="NZ_JAPFQI010000002.1"/>
</dbReference>
<feature type="region of interest" description="Disordered" evidence="1">
    <location>
        <begin position="85"/>
        <end position="114"/>
    </location>
</feature>
<comment type="caution">
    <text evidence="3">The sequence shown here is derived from an EMBL/GenBank/DDBJ whole genome shotgun (WGS) entry which is preliminary data.</text>
</comment>
<keyword evidence="2" id="KW-1133">Transmembrane helix</keyword>
<gene>
    <name evidence="3" type="ORF">OF850_06120</name>
</gene>
<organism evidence="3 4">
    <name type="scientific">Sabulicella glaciei</name>
    <dbReference type="NCBI Taxonomy" id="2984948"/>
    <lineage>
        <taxon>Bacteria</taxon>
        <taxon>Pseudomonadati</taxon>
        <taxon>Pseudomonadota</taxon>
        <taxon>Alphaproteobacteria</taxon>
        <taxon>Acetobacterales</taxon>
        <taxon>Acetobacteraceae</taxon>
        <taxon>Sabulicella</taxon>
    </lineage>
</organism>
<protein>
    <recommendedName>
        <fullName evidence="5">DUF4175 domain-containing protein</fullName>
    </recommendedName>
</protein>
<evidence type="ECO:0000313" key="3">
    <source>
        <dbReference type="EMBL" id="MCW8085195.1"/>
    </source>
</evidence>
<accession>A0ABT3NSR2</accession>